<evidence type="ECO:0000313" key="1">
    <source>
        <dbReference type="EMBL" id="VAX04899.1"/>
    </source>
</evidence>
<dbReference type="EMBL" id="UOFW01000116">
    <property type="protein sequence ID" value="VAX04899.1"/>
    <property type="molecule type" value="Genomic_DNA"/>
</dbReference>
<dbReference type="AlphaFoldDB" id="A0A3B1AG44"/>
<feature type="non-terminal residue" evidence="1">
    <location>
        <position position="1"/>
    </location>
</feature>
<proteinExistence type="predicted"/>
<protein>
    <recommendedName>
        <fullName evidence="2">LPS export ABC transporter periplasmic protein LptC</fullName>
    </recommendedName>
</protein>
<reference evidence="1" key="1">
    <citation type="submission" date="2018-06" db="EMBL/GenBank/DDBJ databases">
        <authorList>
            <person name="Zhirakovskaya E."/>
        </authorList>
    </citation>
    <scope>NUCLEOTIDE SEQUENCE</scope>
</reference>
<dbReference type="Pfam" id="PF06835">
    <property type="entry name" value="LptC"/>
    <property type="match status" value="1"/>
</dbReference>
<dbReference type="Gene3D" id="2.60.450.10">
    <property type="entry name" value="Lipopolysaccharide (LPS) transport protein A like domain"/>
    <property type="match status" value="1"/>
</dbReference>
<gene>
    <name evidence="1" type="ORF">MNBD_ALPHA03-690</name>
</gene>
<accession>A0A3B1AG44</accession>
<name>A0A3B1AG44_9ZZZZ</name>
<sequence length="174" mass="19690">FINSKEGSFTLAIDRLDKRDENAKLIKPRYVGIDKHNNPVNISAETAFRKNNDDKDYYLKNLLADLKMSDGTGIKISATNGMFDADVQEITLNGTVEITTENNFHLITDHTLFLINEKISTGNNGMTGSTPFGTLRADKFHVDVNQEIIRLKGNVKMYYNPEQPMELPKLNHDK</sequence>
<evidence type="ECO:0008006" key="2">
    <source>
        <dbReference type="Google" id="ProtNLM"/>
    </source>
</evidence>
<organism evidence="1">
    <name type="scientific">hydrothermal vent metagenome</name>
    <dbReference type="NCBI Taxonomy" id="652676"/>
    <lineage>
        <taxon>unclassified sequences</taxon>
        <taxon>metagenomes</taxon>
        <taxon>ecological metagenomes</taxon>
    </lineage>
</organism>
<dbReference type="InterPro" id="IPR010664">
    <property type="entry name" value="LipoPS_assembly_LptC-rel"/>
</dbReference>